<name>A0ABU3ZW34_9SPHN</name>
<comment type="caution">
    <text evidence="1">The sequence shown here is derived from an EMBL/GenBank/DDBJ whole genome shotgun (WGS) entry which is preliminary data.</text>
</comment>
<dbReference type="EMBL" id="JAPTHD010000003">
    <property type="protein sequence ID" value="MDV5823732.1"/>
    <property type="molecule type" value="Genomic_DNA"/>
</dbReference>
<protein>
    <submittedName>
        <fullName evidence="1">Uncharacterized protein</fullName>
    </submittedName>
</protein>
<organism evidence="1 2">
    <name type="scientific">Sphingobium naphthae</name>
    <dbReference type="NCBI Taxonomy" id="1886786"/>
    <lineage>
        <taxon>Bacteria</taxon>
        <taxon>Pseudomonadati</taxon>
        <taxon>Pseudomonadota</taxon>
        <taxon>Alphaproteobacteria</taxon>
        <taxon>Sphingomonadales</taxon>
        <taxon>Sphingomonadaceae</taxon>
        <taxon>Sphingobium</taxon>
    </lineage>
</organism>
<dbReference type="Proteomes" id="UP001185984">
    <property type="component" value="Unassembled WGS sequence"/>
</dbReference>
<evidence type="ECO:0000313" key="2">
    <source>
        <dbReference type="Proteomes" id="UP001185984"/>
    </source>
</evidence>
<gene>
    <name evidence="1" type="ORF">O0R41_09005</name>
</gene>
<keyword evidence="2" id="KW-1185">Reference proteome</keyword>
<proteinExistence type="predicted"/>
<accession>A0ABU3ZW34</accession>
<sequence>MTRGSAVENKQAPHRRAVHLDDHIIVQMQALATGRTDEALNARFGISYNTWRKLLAGEAVRPSLADRLKLRIEALQTSDT</sequence>
<evidence type="ECO:0000313" key="1">
    <source>
        <dbReference type="EMBL" id="MDV5823732.1"/>
    </source>
</evidence>
<reference evidence="2" key="1">
    <citation type="journal article" date="2022" name="J Environ Chem Eng">
        <title>Biodegradation of petroleum oil using a constructed nonpathogenic and heavy metal-tolerant bacterial consortium isolated from marine sponges.</title>
        <authorList>
            <person name="Dechsakulwatana C."/>
            <person name="Rungsihiranrut A."/>
            <person name="Muangchinda C."/>
            <person name="Ningthoujam R."/>
            <person name="Klankeo P."/>
            <person name="Pinyakong O."/>
        </authorList>
    </citation>
    <scope>NUCLEOTIDE SEQUENCE [LARGE SCALE GENOMIC DNA]</scope>
    <source>
        <strain evidence="2">MO2-4</strain>
    </source>
</reference>
<dbReference type="RefSeq" id="WP_317516652.1">
    <property type="nucleotide sequence ID" value="NZ_JAPTHD010000003.1"/>
</dbReference>